<dbReference type="GO" id="GO:0004418">
    <property type="term" value="F:hydroxymethylbilane synthase activity"/>
    <property type="evidence" value="ECO:0007669"/>
    <property type="project" value="UniProtKB-EC"/>
</dbReference>
<name>A0A3D8SR77_9HELO</name>
<comment type="cofactor">
    <cofactor evidence="1">
        <name>dipyrromethane</name>
        <dbReference type="ChEBI" id="CHEBI:60342"/>
    </cofactor>
</comment>
<evidence type="ECO:0000259" key="14">
    <source>
        <dbReference type="Pfam" id="PF01379"/>
    </source>
</evidence>
<dbReference type="FunFam" id="3.30.160.40:FF:000002">
    <property type="entry name" value="Porphobilinogen deaminase"/>
    <property type="match status" value="1"/>
</dbReference>
<evidence type="ECO:0000313" key="17">
    <source>
        <dbReference type="Proteomes" id="UP000256645"/>
    </source>
</evidence>
<evidence type="ECO:0000256" key="7">
    <source>
        <dbReference type="ARBA" id="ARBA00022679"/>
    </source>
</evidence>
<protein>
    <recommendedName>
        <fullName evidence="6">Porphobilinogen deaminase</fullName>
        <ecNumber evidence="5">2.5.1.61</ecNumber>
    </recommendedName>
    <alternativeName>
        <fullName evidence="11">Hydroxymethylbilane synthase</fullName>
    </alternativeName>
    <alternativeName>
        <fullName evidence="10">Pre-uroporphyrinogen synthase</fullName>
    </alternativeName>
</protein>
<comment type="similarity">
    <text evidence="4">Belongs to the HMBS family.</text>
</comment>
<comment type="caution">
    <text evidence="16">The sequence shown here is derived from an EMBL/GenBank/DDBJ whole genome shotgun (WGS) entry which is preliminary data.</text>
</comment>
<dbReference type="InterPro" id="IPR022419">
    <property type="entry name" value="Porphobilin_deaminase_cofac_BS"/>
</dbReference>
<feature type="domain" description="Porphobilinogen deaminase C-terminal" evidence="15">
    <location>
        <begin position="260"/>
        <end position="334"/>
    </location>
</feature>
<dbReference type="FunFam" id="3.40.190.10:FF:000086">
    <property type="entry name" value="Probable porphobilinogen deaminase"/>
    <property type="match status" value="1"/>
</dbReference>
<dbReference type="UniPathway" id="UPA00251">
    <property type="reaction ID" value="UER00319"/>
</dbReference>
<evidence type="ECO:0000256" key="5">
    <source>
        <dbReference type="ARBA" id="ARBA00012655"/>
    </source>
</evidence>
<dbReference type="SUPFAM" id="SSF54782">
    <property type="entry name" value="Porphobilinogen deaminase (hydroxymethylbilane synthase), C-terminal domain"/>
    <property type="match status" value="1"/>
</dbReference>
<evidence type="ECO:0000256" key="10">
    <source>
        <dbReference type="ARBA" id="ARBA00030685"/>
    </source>
</evidence>
<gene>
    <name evidence="16" type="ORF">BP6252_00829</name>
</gene>
<feature type="region of interest" description="Disordered" evidence="13">
    <location>
        <begin position="1"/>
        <end position="25"/>
    </location>
</feature>
<proteinExistence type="inferred from homology"/>
<dbReference type="NCBIfam" id="TIGR00212">
    <property type="entry name" value="hemC"/>
    <property type="match status" value="1"/>
</dbReference>
<sequence>MATHEQLESTSSRPPLDPTTHLSEKTGKTVIHIGTRKSLLALKQTDIVQKALQKACPEYEYEIHAMSTMGDKNQVTALHDFGAKSLWTHELEAGLMEKRLDLIVHSLKDMPTQLPSGCVIGCIMSREDPRDAVIMKKGLDYKTIADLPKGAIVGTSSVRRIAQLKRAYPHLEFRNVRGNLGTRLGKLDSDDGEDYSCLILAAAGIVRLDLGERISQLLDSKTPGGGVLYAVGQGALGVEIREGDEQVTNLLKGLIDESAWLACTAERSLMRALEGGCSVPIGVETEWLEKGKLLMKGIVVSLDGTESVETQRLDEVLNTNDAEEFGLKLAHDLVEKGAGKILESINLNRAIIEKAGGA</sequence>
<dbReference type="Pfam" id="PF01379">
    <property type="entry name" value="Porphobil_deam"/>
    <property type="match status" value="1"/>
</dbReference>
<evidence type="ECO:0000256" key="1">
    <source>
        <dbReference type="ARBA" id="ARBA00001916"/>
    </source>
</evidence>
<dbReference type="Gene3D" id="3.40.190.10">
    <property type="entry name" value="Periplasmic binding protein-like II"/>
    <property type="match status" value="2"/>
</dbReference>
<dbReference type="OrthoDB" id="564646at2759"/>
<dbReference type="PIRSF" id="PIRSF001438">
    <property type="entry name" value="4pyrrol_synth_OHMeBilane_synth"/>
    <property type="match status" value="1"/>
</dbReference>
<evidence type="ECO:0000313" key="16">
    <source>
        <dbReference type="EMBL" id="RDW88797.1"/>
    </source>
</evidence>
<keyword evidence="17" id="KW-1185">Reference proteome</keyword>
<evidence type="ECO:0000256" key="11">
    <source>
        <dbReference type="ARBA" id="ARBA00033064"/>
    </source>
</evidence>
<feature type="domain" description="Porphobilinogen deaminase N-terminal" evidence="14">
    <location>
        <begin position="31"/>
        <end position="248"/>
    </location>
</feature>
<evidence type="ECO:0000256" key="9">
    <source>
        <dbReference type="ARBA" id="ARBA00023244"/>
    </source>
</evidence>
<dbReference type="InterPro" id="IPR022418">
    <property type="entry name" value="Porphobilinogen_deaminase_C"/>
</dbReference>
<dbReference type="FunFam" id="3.40.190.10:FF:000005">
    <property type="entry name" value="Porphobilinogen deaminase"/>
    <property type="match status" value="1"/>
</dbReference>
<evidence type="ECO:0000256" key="6">
    <source>
        <dbReference type="ARBA" id="ARBA00016519"/>
    </source>
</evidence>
<dbReference type="CDD" id="cd13645">
    <property type="entry name" value="PBP2_HuPBGD_like"/>
    <property type="match status" value="1"/>
</dbReference>
<evidence type="ECO:0000256" key="8">
    <source>
        <dbReference type="ARBA" id="ARBA00023133"/>
    </source>
</evidence>
<dbReference type="EMBL" id="PDLM01000001">
    <property type="protein sequence ID" value="RDW88797.1"/>
    <property type="molecule type" value="Genomic_DNA"/>
</dbReference>
<dbReference type="EC" id="2.5.1.61" evidence="5"/>
<evidence type="ECO:0000256" key="12">
    <source>
        <dbReference type="ARBA" id="ARBA00048169"/>
    </source>
</evidence>
<evidence type="ECO:0000256" key="4">
    <source>
        <dbReference type="ARBA" id="ARBA00005638"/>
    </source>
</evidence>
<dbReference type="GO" id="GO:0006782">
    <property type="term" value="P:protoporphyrinogen IX biosynthetic process"/>
    <property type="evidence" value="ECO:0007669"/>
    <property type="project" value="UniProtKB-UniPathway"/>
</dbReference>
<dbReference type="InterPro" id="IPR022417">
    <property type="entry name" value="Porphobilin_deaminase_N"/>
</dbReference>
<comment type="function">
    <text evidence="2">Tetrapolymerization of the monopyrrole PBG into the hydroxymethylbilane pre-uroporphyrinogen in several discrete steps.</text>
</comment>
<organism evidence="16 17">
    <name type="scientific">Coleophoma cylindrospora</name>
    <dbReference type="NCBI Taxonomy" id="1849047"/>
    <lineage>
        <taxon>Eukaryota</taxon>
        <taxon>Fungi</taxon>
        <taxon>Dikarya</taxon>
        <taxon>Ascomycota</taxon>
        <taxon>Pezizomycotina</taxon>
        <taxon>Leotiomycetes</taxon>
        <taxon>Helotiales</taxon>
        <taxon>Dermateaceae</taxon>
        <taxon>Coleophoma</taxon>
    </lineage>
</organism>
<keyword evidence="7" id="KW-0808">Transferase</keyword>
<dbReference type="PANTHER" id="PTHR11557:SF0">
    <property type="entry name" value="PORPHOBILINOGEN DEAMINASE"/>
    <property type="match status" value="1"/>
</dbReference>
<reference evidence="16 17" key="1">
    <citation type="journal article" date="2018" name="IMA Fungus">
        <title>IMA Genome-F 9: Draft genome sequence of Annulohypoxylon stygium, Aspergillus mulundensis, Berkeleyomyces basicola (syn. Thielaviopsis basicola), Ceratocystis smalleyi, two Cercospora beticola strains, Coleophoma cylindrospora, Fusarium fracticaudum, Phialophora cf. hyalina, and Morchella septimelata.</title>
        <authorList>
            <person name="Wingfield B.D."/>
            <person name="Bills G.F."/>
            <person name="Dong Y."/>
            <person name="Huang W."/>
            <person name="Nel W.J."/>
            <person name="Swalarsk-Parry B.S."/>
            <person name="Vaghefi N."/>
            <person name="Wilken P.M."/>
            <person name="An Z."/>
            <person name="de Beer Z.W."/>
            <person name="De Vos L."/>
            <person name="Chen L."/>
            <person name="Duong T.A."/>
            <person name="Gao Y."/>
            <person name="Hammerbacher A."/>
            <person name="Kikkert J.R."/>
            <person name="Li Y."/>
            <person name="Li H."/>
            <person name="Li K."/>
            <person name="Li Q."/>
            <person name="Liu X."/>
            <person name="Ma X."/>
            <person name="Naidoo K."/>
            <person name="Pethybridge S.J."/>
            <person name="Sun J."/>
            <person name="Steenkamp E.T."/>
            <person name="van der Nest M.A."/>
            <person name="van Wyk S."/>
            <person name="Wingfield M.J."/>
            <person name="Xiong C."/>
            <person name="Yue Q."/>
            <person name="Zhang X."/>
        </authorList>
    </citation>
    <scope>NUCLEOTIDE SEQUENCE [LARGE SCALE GENOMIC DNA]</scope>
    <source>
        <strain evidence="16 17">BP6252</strain>
    </source>
</reference>
<dbReference type="Proteomes" id="UP000256645">
    <property type="component" value="Unassembled WGS sequence"/>
</dbReference>
<evidence type="ECO:0000256" key="3">
    <source>
        <dbReference type="ARBA" id="ARBA00004735"/>
    </source>
</evidence>
<comment type="catalytic activity">
    <reaction evidence="12">
        <text>4 porphobilinogen + H2O = hydroxymethylbilane + 4 NH4(+)</text>
        <dbReference type="Rhea" id="RHEA:13185"/>
        <dbReference type="ChEBI" id="CHEBI:15377"/>
        <dbReference type="ChEBI" id="CHEBI:28938"/>
        <dbReference type="ChEBI" id="CHEBI:57845"/>
        <dbReference type="ChEBI" id="CHEBI:58126"/>
        <dbReference type="EC" id="2.5.1.61"/>
    </reaction>
</comment>
<dbReference type="InterPro" id="IPR000860">
    <property type="entry name" value="HemC"/>
</dbReference>
<evidence type="ECO:0000256" key="2">
    <source>
        <dbReference type="ARBA" id="ARBA00002869"/>
    </source>
</evidence>
<dbReference type="STRING" id="1849047.A0A3D8SR77"/>
<dbReference type="AlphaFoldDB" id="A0A3D8SR77"/>
<evidence type="ECO:0000259" key="15">
    <source>
        <dbReference type="Pfam" id="PF03900"/>
    </source>
</evidence>
<dbReference type="PRINTS" id="PR00151">
    <property type="entry name" value="PORPHBDMNASE"/>
</dbReference>
<keyword evidence="9" id="KW-0627">Porphyrin biosynthesis</keyword>
<dbReference type="InterPro" id="IPR036803">
    <property type="entry name" value="Porphobilinogen_deaminase_C_sf"/>
</dbReference>
<evidence type="ECO:0000256" key="13">
    <source>
        <dbReference type="SAM" id="MobiDB-lite"/>
    </source>
</evidence>
<dbReference type="GO" id="GO:0005737">
    <property type="term" value="C:cytoplasm"/>
    <property type="evidence" value="ECO:0007669"/>
    <property type="project" value="TreeGrafter"/>
</dbReference>
<dbReference type="Gene3D" id="3.30.160.40">
    <property type="entry name" value="Porphobilinogen deaminase, C-terminal domain"/>
    <property type="match status" value="1"/>
</dbReference>
<accession>A0A3D8SR77</accession>
<comment type="pathway">
    <text evidence="3">Porphyrin-containing compound metabolism; protoporphyrin-IX biosynthesis; coproporphyrinogen-III from 5-aminolevulinate: step 2/4.</text>
</comment>
<dbReference type="PROSITE" id="PS00533">
    <property type="entry name" value="PORPHOBILINOGEN_DEAM"/>
    <property type="match status" value="1"/>
</dbReference>
<dbReference type="SUPFAM" id="SSF53850">
    <property type="entry name" value="Periplasmic binding protein-like II"/>
    <property type="match status" value="1"/>
</dbReference>
<keyword evidence="8" id="KW-0350">Heme biosynthesis</keyword>
<dbReference type="Pfam" id="PF03900">
    <property type="entry name" value="Porphobil_deamC"/>
    <property type="match status" value="1"/>
</dbReference>
<dbReference type="PANTHER" id="PTHR11557">
    <property type="entry name" value="PORPHOBILINOGEN DEAMINASE"/>
    <property type="match status" value="1"/>
</dbReference>